<evidence type="ECO:0000313" key="1">
    <source>
        <dbReference type="EMBL" id="PRY33436.1"/>
    </source>
</evidence>
<sequence>MVAARALTLSETGVAALGAAVSTATRTEQAALSAVEPDDLRAVHRAMRSLLSALADG</sequence>
<name>A0A2T0SJ47_9ACTN</name>
<organism evidence="1 2">
    <name type="scientific">Pseudosporangium ferrugineum</name>
    <dbReference type="NCBI Taxonomy" id="439699"/>
    <lineage>
        <taxon>Bacteria</taxon>
        <taxon>Bacillati</taxon>
        <taxon>Actinomycetota</taxon>
        <taxon>Actinomycetes</taxon>
        <taxon>Micromonosporales</taxon>
        <taxon>Micromonosporaceae</taxon>
        <taxon>Pseudosporangium</taxon>
    </lineage>
</organism>
<evidence type="ECO:0008006" key="3">
    <source>
        <dbReference type="Google" id="ProtNLM"/>
    </source>
</evidence>
<gene>
    <name evidence="1" type="ORF">CLV70_101598</name>
</gene>
<protein>
    <recommendedName>
        <fullName evidence="3">MarR family transcriptional regulator</fullName>
    </recommendedName>
</protein>
<accession>A0A2T0SJ47</accession>
<dbReference type="AlphaFoldDB" id="A0A2T0SJ47"/>
<keyword evidence="2" id="KW-1185">Reference proteome</keyword>
<proteinExistence type="predicted"/>
<evidence type="ECO:0000313" key="2">
    <source>
        <dbReference type="Proteomes" id="UP000239209"/>
    </source>
</evidence>
<dbReference type="Proteomes" id="UP000239209">
    <property type="component" value="Unassembled WGS sequence"/>
</dbReference>
<dbReference type="EMBL" id="PVZG01000001">
    <property type="protein sequence ID" value="PRY33436.1"/>
    <property type="molecule type" value="Genomic_DNA"/>
</dbReference>
<comment type="caution">
    <text evidence="1">The sequence shown here is derived from an EMBL/GenBank/DDBJ whole genome shotgun (WGS) entry which is preliminary data.</text>
</comment>
<reference evidence="1 2" key="1">
    <citation type="submission" date="2018-03" db="EMBL/GenBank/DDBJ databases">
        <title>Genomic Encyclopedia of Archaeal and Bacterial Type Strains, Phase II (KMG-II): from individual species to whole genera.</title>
        <authorList>
            <person name="Goeker M."/>
        </authorList>
    </citation>
    <scope>NUCLEOTIDE SEQUENCE [LARGE SCALE GENOMIC DNA]</scope>
    <source>
        <strain evidence="1 2">DSM 45348</strain>
    </source>
</reference>